<dbReference type="GO" id="GO:0009274">
    <property type="term" value="C:peptidoglycan-based cell wall"/>
    <property type="evidence" value="ECO:0007669"/>
    <property type="project" value="UniProtKB-ARBA"/>
</dbReference>
<organism evidence="15 16">
    <name type="scientific">Endozoicomonas elysicola</name>
    <dbReference type="NCBI Taxonomy" id="305900"/>
    <lineage>
        <taxon>Bacteria</taxon>
        <taxon>Pseudomonadati</taxon>
        <taxon>Pseudomonadota</taxon>
        <taxon>Gammaproteobacteria</taxon>
        <taxon>Oceanospirillales</taxon>
        <taxon>Endozoicomonadaceae</taxon>
        <taxon>Endozoicomonas</taxon>
    </lineage>
</organism>
<dbReference type="InterPro" id="IPR003591">
    <property type="entry name" value="Leu-rich_rpt_typical-subtyp"/>
</dbReference>
<gene>
    <name evidence="15" type="ORF">GV64_11000</name>
</gene>
<dbReference type="Gene3D" id="3.80.10.10">
    <property type="entry name" value="Ribonuclease Inhibitor"/>
    <property type="match status" value="3"/>
</dbReference>
<dbReference type="GO" id="GO:0005249">
    <property type="term" value="F:voltage-gated potassium channel activity"/>
    <property type="evidence" value="ECO:0007669"/>
    <property type="project" value="TreeGrafter"/>
</dbReference>
<dbReference type="GO" id="GO:0008076">
    <property type="term" value="C:voltage-gated potassium channel complex"/>
    <property type="evidence" value="ECO:0007669"/>
    <property type="project" value="TreeGrafter"/>
</dbReference>
<dbReference type="InterPro" id="IPR001932">
    <property type="entry name" value="PPM-type_phosphatase-like_dom"/>
</dbReference>
<keyword evidence="9" id="KW-0406">Ion transport</keyword>
<dbReference type="EMBL" id="JOJP01000001">
    <property type="protein sequence ID" value="KEI71198.1"/>
    <property type="molecule type" value="Genomic_DNA"/>
</dbReference>
<dbReference type="PROSITE" id="PS51746">
    <property type="entry name" value="PPM_2"/>
    <property type="match status" value="1"/>
</dbReference>
<sequence>MDLQDYYASLHQNLSLYSSSLYTPAPITDFYDHDRAYELRVEAWENQATDKREKQGRQTVRDTVLAFARNETHHLVNKDPESGFVLVDLSNQGLTTFPPIDELSDTVTALDLSGNQITELPAGVFQRLGNLRWLKLSDNQIHCIAPGAFRGLDNIHYLSLANNSLRELPENSLEGLNKQCKLILSYNHFSPLQVQDLLERHQQTEYSGPHLHTVNQMLPSPEEAACCNQERQEYPKWYDSNLPYEQRLEAWAESASASEAEVQNRKTIEEGILAFKVGGKSTIAPQTYLRKWVELDLSDQGLTAIPPLDDLPDTLISLNLKGNKLRVIPVKAFQGLKNLKRIVLDENSIHTIHPNAFQGLEKIQSISVVSNCLKTLPVEVFSTLHHRCLILLDLDLFSHATTQTISSDIASPPFTGATLVGVHSARLTETGNEGLAPPVETESGDGCTDPFFSRDSKNPFQTSSSDPSSLVTEMPPPESEKPEEVPNSDLVENNPVAFPPPITPLAEMEQDDSCNRQLMSEAEEEPNQIVRYEPALVAYEPLTEQARAEAAHDLPLIETDNSKSLTRRWSSLTEARSDDGYNSQVVSDDEDEQDPTTVQHPFPFETGSNDCFSLSWTSRTETMSDDGYNSSALLSDDEEDPSQTVHDKPSLLQHIHLAEQEAQPEVSAGSSILFSDTSAPFLQEQPEPDDSPAREPCLSPEPGSALEDDPLVKATISQISSKKEPGLMDLSCQQLAQLPLLDPLQDRLTMLLLGGNRLESIPSGAFVGLKNLRLLDLSENRLKILPDNTFQPLEKLLKVDLSGNCLEELTEESLFGLSRHCRVLLRRNCFSKDMAQRVQERLVLPEYKGPQLEGFHPCELSQSSNMAYIKEVCAPEDLTQPPEEECSTPLSLETTDATNDSIALLPTRLEDWAEEVDVIKEKLIKKRYVLAACYRPERWHDLTGWCEQGEITIVDWEKLEYRLELDEQKIQEKLGRELAYAELEKEKEPKLKKILQRDLNFIGNTGLYPLILSSDPDITPENGKVFLGTVNAKNPTTRKEETHDIYIEYETLPGLLDTGVAFSQGRRTGRTEDTHIADKFPIQVNGKTEFIEITGVFDGHGGTQWSEYARNRIIAHLQFWLQAFNSHGFSDRNIWNAIKIAFVTLNNTLCKDRPFFGSGTTAVISLKINGDRWVANTGDSRAIEIDSEGNTRVLTEDAEPDNKRHERSVKNRGGDISYWSGCERVNGVLAMTRKLGDDGHAAASSRPKIIKIPKDQLPGKQLLLFCDGFSEVATPNEMGRVASQLLKTYTPAQVAALLTSQGLAADSGDNMTCMITPMA</sequence>
<evidence type="ECO:0000259" key="14">
    <source>
        <dbReference type="PROSITE" id="PS51746"/>
    </source>
</evidence>
<dbReference type="eggNOG" id="COG4886">
    <property type="taxonomic scope" value="Bacteria"/>
</dbReference>
<evidence type="ECO:0000313" key="16">
    <source>
        <dbReference type="Proteomes" id="UP000027997"/>
    </source>
</evidence>
<dbReference type="eggNOG" id="COG0631">
    <property type="taxonomic scope" value="Bacteria"/>
</dbReference>
<feature type="compositionally biased region" description="Polar residues" evidence="13">
    <location>
        <begin position="458"/>
        <end position="471"/>
    </location>
</feature>
<dbReference type="PANTHER" id="PTHR46473">
    <property type="entry name" value="GH08155P"/>
    <property type="match status" value="1"/>
</dbReference>
<feature type="domain" description="PPM-type phosphatase" evidence="14">
    <location>
        <begin position="1057"/>
        <end position="1318"/>
    </location>
</feature>
<dbReference type="SUPFAM" id="SSF81606">
    <property type="entry name" value="PP2C-like"/>
    <property type="match status" value="1"/>
</dbReference>
<dbReference type="Pfam" id="PF13855">
    <property type="entry name" value="LRR_8"/>
    <property type="match status" value="3"/>
</dbReference>
<dbReference type="InterPro" id="IPR051432">
    <property type="entry name" value="KCNMA1_auxiliary"/>
</dbReference>
<dbReference type="FunFam" id="3.80.10.10:FF:001164">
    <property type="entry name" value="GH01279p"/>
    <property type="match status" value="1"/>
</dbReference>
<accession>A0A081KAM2</accession>
<keyword evidence="11" id="KW-1015">Disulfide bond</keyword>
<evidence type="ECO:0000256" key="7">
    <source>
        <dbReference type="ARBA" id="ARBA00022737"/>
    </source>
</evidence>
<evidence type="ECO:0000256" key="12">
    <source>
        <dbReference type="ARBA" id="ARBA00023303"/>
    </source>
</evidence>
<protein>
    <recommendedName>
        <fullName evidence="14">PPM-type phosphatase domain-containing protein</fullName>
    </recommendedName>
</protein>
<evidence type="ECO:0000256" key="5">
    <source>
        <dbReference type="ARBA" id="ARBA00022692"/>
    </source>
</evidence>
<keyword evidence="6" id="KW-0732">Signal</keyword>
<evidence type="ECO:0000256" key="6">
    <source>
        <dbReference type="ARBA" id="ARBA00022729"/>
    </source>
</evidence>
<dbReference type="SMART" id="SM00332">
    <property type="entry name" value="PP2Cc"/>
    <property type="match status" value="1"/>
</dbReference>
<dbReference type="SMART" id="SM00364">
    <property type="entry name" value="LRR_BAC"/>
    <property type="match status" value="5"/>
</dbReference>
<evidence type="ECO:0000256" key="8">
    <source>
        <dbReference type="ARBA" id="ARBA00022989"/>
    </source>
</evidence>
<keyword evidence="7" id="KW-0677">Repeat</keyword>
<dbReference type="InterPro" id="IPR036457">
    <property type="entry name" value="PPM-type-like_dom_sf"/>
</dbReference>
<dbReference type="SMART" id="SM00369">
    <property type="entry name" value="LRR_TYP"/>
    <property type="match status" value="9"/>
</dbReference>
<evidence type="ECO:0000256" key="11">
    <source>
        <dbReference type="ARBA" id="ARBA00023157"/>
    </source>
</evidence>
<feature type="region of interest" description="Disordered" evidence="13">
    <location>
        <begin position="429"/>
        <end position="511"/>
    </location>
</feature>
<dbReference type="Pfam" id="PF00481">
    <property type="entry name" value="PP2C"/>
    <property type="match status" value="1"/>
</dbReference>
<evidence type="ECO:0000256" key="9">
    <source>
        <dbReference type="ARBA" id="ARBA00023065"/>
    </source>
</evidence>
<dbReference type="InterPro" id="IPR032675">
    <property type="entry name" value="LRR_dom_sf"/>
</dbReference>
<dbReference type="CDD" id="cd00143">
    <property type="entry name" value="PP2Cc"/>
    <property type="match status" value="1"/>
</dbReference>
<comment type="caution">
    <text evidence="15">The sequence shown here is derived from an EMBL/GenBank/DDBJ whole genome shotgun (WGS) entry which is preliminary data.</text>
</comment>
<dbReference type="GO" id="GO:0099104">
    <property type="term" value="F:potassium channel activator activity"/>
    <property type="evidence" value="ECO:0007669"/>
    <property type="project" value="TreeGrafter"/>
</dbReference>
<keyword evidence="4" id="KW-0433">Leucine-rich repeat</keyword>
<keyword evidence="2" id="KW-0813">Transport</keyword>
<dbReference type="Gene3D" id="3.60.40.10">
    <property type="entry name" value="PPM-type phosphatase domain"/>
    <property type="match status" value="1"/>
</dbReference>
<dbReference type="PROSITE" id="PS51450">
    <property type="entry name" value="LRR"/>
    <property type="match status" value="2"/>
</dbReference>
<dbReference type="SUPFAM" id="SSF52058">
    <property type="entry name" value="L domain-like"/>
    <property type="match status" value="2"/>
</dbReference>
<keyword evidence="16" id="KW-1185">Reference proteome</keyword>
<proteinExistence type="predicted"/>
<feature type="region of interest" description="Disordered" evidence="13">
    <location>
        <begin position="575"/>
        <end position="605"/>
    </location>
</feature>
<evidence type="ECO:0000256" key="1">
    <source>
        <dbReference type="ARBA" id="ARBA00004162"/>
    </source>
</evidence>
<evidence type="ECO:0000256" key="3">
    <source>
        <dbReference type="ARBA" id="ARBA00022475"/>
    </source>
</evidence>
<keyword evidence="8" id="KW-1133">Transmembrane helix</keyword>
<keyword evidence="5" id="KW-0812">Transmembrane</keyword>
<evidence type="ECO:0000256" key="2">
    <source>
        <dbReference type="ARBA" id="ARBA00022448"/>
    </source>
</evidence>
<feature type="region of interest" description="Disordered" evidence="13">
    <location>
        <begin position="681"/>
        <end position="710"/>
    </location>
</feature>
<reference evidence="15 16" key="1">
    <citation type="submission" date="2014-06" db="EMBL/GenBank/DDBJ databases">
        <title>Whole Genome Sequences of Three Symbiotic Endozoicomonas Bacteria.</title>
        <authorList>
            <person name="Neave M.J."/>
            <person name="Apprill A."/>
            <person name="Voolstra C.R."/>
        </authorList>
    </citation>
    <scope>NUCLEOTIDE SEQUENCE [LARGE SCALE GENOMIC DNA]</scope>
    <source>
        <strain evidence="15 16">DSM 22380</strain>
    </source>
</reference>
<dbReference type="RefSeq" id="WP_020582762.1">
    <property type="nucleotide sequence ID" value="NZ_JOJP01000001.1"/>
</dbReference>
<keyword evidence="10" id="KW-0472">Membrane</keyword>
<dbReference type="STRING" id="305900.GV64_11000"/>
<feature type="region of interest" description="Disordered" evidence="13">
    <location>
        <begin position="627"/>
        <end position="646"/>
    </location>
</feature>
<evidence type="ECO:0000256" key="13">
    <source>
        <dbReference type="SAM" id="MobiDB-lite"/>
    </source>
</evidence>
<feature type="compositionally biased region" description="Polar residues" evidence="13">
    <location>
        <begin position="575"/>
        <end position="586"/>
    </location>
</feature>
<dbReference type="InterPro" id="IPR001611">
    <property type="entry name" value="Leu-rich_rpt"/>
</dbReference>
<keyword evidence="3" id="KW-1003">Cell membrane</keyword>
<keyword evidence="12" id="KW-0407">Ion channel</keyword>
<name>A0A081KAM2_9GAMM</name>
<dbReference type="Proteomes" id="UP000027997">
    <property type="component" value="Unassembled WGS sequence"/>
</dbReference>
<dbReference type="GO" id="GO:0044325">
    <property type="term" value="F:transmembrane transporter binding"/>
    <property type="evidence" value="ECO:0007669"/>
    <property type="project" value="TreeGrafter"/>
</dbReference>
<evidence type="ECO:0000256" key="10">
    <source>
        <dbReference type="ARBA" id="ARBA00023136"/>
    </source>
</evidence>
<dbReference type="PANTHER" id="PTHR46473:SF26">
    <property type="entry name" value="LRRNT DOMAIN-CONTAINING PROTEIN"/>
    <property type="match status" value="1"/>
</dbReference>
<comment type="subcellular location">
    <subcellularLocation>
        <location evidence="1">Cell membrane</location>
        <topology evidence="1">Single-pass membrane protein</topology>
    </subcellularLocation>
</comment>
<evidence type="ECO:0000313" key="15">
    <source>
        <dbReference type="EMBL" id="KEI71198.1"/>
    </source>
</evidence>
<evidence type="ECO:0000256" key="4">
    <source>
        <dbReference type="ARBA" id="ARBA00022614"/>
    </source>
</evidence>